<dbReference type="PANTHER" id="PTHR28160">
    <property type="entry name" value="54S RIBOSOMAL PROTEIN L15, MITOCHONDRIAL"/>
    <property type="match status" value="1"/>
</dbReference>
<dbReference type="GO" id="GO:0032543">
    <property type="term" value="P:mitochondrial translation"/>
    <property type="evidence" value="ECO:0007669"/>
    <property type="project" value="InterPro"/>
</dbReference>
<dbReference type="Pfam" id="PF14622">
    <property type="entry name" value="Ribonucleas_3_3"/>
    <property type="match status" value="1"/>
</dbReference>
<dbReference type="AlphaFoldDB" id="A0A0C9U7D6"/>
<reference evidence="3 4" key="1">
    <citation type="submission" date="2014-06" db="EMBL/GenBank/DDBJ databases">
        <authorList>
            <consortium name="DOE Joint Genome Institute"/>
            <person name="Kuo A."/>
            <person name="Kohler A."/>
            <person name="Nagy L.G."/>
            <person name="Floudas D."/>
            <person name="Copeland A."/>
            <person name="Barry K.W."/>
            <person name="Cichocki N."/>
            <person name="Veneault-Fourrey C."/>
            <person name="LaButti K."/>
            <person name="Lindquist E.A."/>
            <person name="Lipzen A."/>
            <person name="Lundell T."/>
            <person name="Morin E."/>
            <person name="Murat C."/>
            <person name="Sun H."/>
            <person name="Tunlid A."/>
            <person name="Henrissat B."/>
            <person name="Grigoriev I.V."/>
            <person name="Hibbett D.S."/>
            <person name="Martin F."/>
            <person name="Nordberg H.P."/>
            <person name="Cantor M.N."/>
            <person name="Hua S.X."/>
        </authorList>
    </citation>
    <scope>NUCLEOTIDE SEQUENCE [LARGE SCALE GENOMIC DNA]</scope>
    <source>
        <strain evidence="3 4">ATCC 200175</strain>
    </source>
</reference>
<dbReference type="GO" id="GO:0005762">
    <property type="term" value="C:mitochondrial large ribosomal subunit"/>
    <property type="evidence" value="ECO:0007669"/>
    <property type="project" value="InterPro"/>
</dbReference>
<name>A0A0C9U7D6_PAXIN</name>
<keyword evidence="4" id="KW-1185">Reference proteome</keyword>
<proteinExistence type="predicted"/>
<feature type="compositionally biased region" description="Polar residues" evidence="1">
    <location>
        <begin position="53"/>
        <end position="86"/>
    </location>
</feature>
<evidence type="ECO:0000256" key="1">
    <source>
        <dbReference type="SAM" id="MobiDB-lite"/>
    </source>
</evidence>
<dbReference type="PANTHER" id="PTHR28160:SF1">
    <property type="entry name" value="LARGE RIBOSOMAL SUBUNIT PROTEIN ML57"/>
    <property type="match status" value="1"/>
</dbReference>
<dbReference type="OrthoDB" id="2281895at2759"/>
<gene>
    <name evidence="3" type="ORF">PAXINDRAFT_169139</name>
</gene>
<dbReference type="InterPro" id="IPR000999">
    <property type="entry name" value="RNase_III_dom"/>
</dbReference>
<feature type="region of interest" description="Disordered" evidence="1">
    <location>
        <begin position="51"/>
        <end position="86"/>
    </location>
</feature>
<dbReference type="GO" id="GO:0004525">
    <property type="term" value="F:ribonuclease III activity"/>
    <property type="evidence" value="ECO:0007669"/>
    <property type="project" value="InterPro"/>
</dbReference>
<dbReference type="InterPro" id="IPR036389">
    <property type="entry name" value="RNase_III_sf"/>
</dbReference>
<protein>
    <recommendedName>
        <fullName evidence="2">RNase III domain-containing protein</fullName>
    </recommendedName>
</protein>
<dbReference type="Gene3D" id="1.10.1520.10">
    <property type="entry name" value="Ribonuclease III domain"/>
    <property type="match status" value="1"/>
</dbReference>
<dbReference type="EMBL" id="KN819337">
    <property type="protein sequence ID" value="KIJ15337.1"/>
    <property type="molecule type" value="Genomic_DNA"/>
</dbReference>
<evidence type="ECO:0000313" key="3">
    <source>
        <dbReference type="EMBL" id="KIJ15337.1"/>
    </source>
</evidence>
<dbReference type="GO" id="GO:0006396">
    <property type="term" value="P:RNA processing"/>
    <property type="evidence" value="ECO:0007669"/>
    <property type="project" value="InterPro"/>
</dbReference>
<dbReference type="HOGENOM" id="CLU_073894_0_0_1"/>
<organism evidence="3 4">
    <name type="scientific">Paxillus involutus ATCC 200175</name>
    <dbReference type="NCBI Taxonomy" id="664439"/>
    <lineage>
        <taxon>Eukaryota</taxon>
        <taxon>Fungi</taxon>
        <taxon>Dikarya</taxon>
        <taxon>Basidiomycota</taxon>
        <taxon>Agaricomycotina</taxon>
        <taxon>Agaricomycetes</taxon>
        <taxon>Agaricomycetidae</taxon>
        <taxon>Boletales</taxon>
        <taxon>Paxilineae</taxon>
        <taxon>Paxillaceae</taxon>
        <taxon>Paxillus</taxon>
    </lineage>
</organism>
<evidence type="ECO:0000313" key="4">
    <source>
        <dbReference type="Proteomes" id="UP000053647"/>
    </source>
</evidence>
<dbReference type="Proteomes" id="UP000053647">
    <property type="component" value="Unassembled WGS sequence"/>
</dbReference>
<feature type="domain" description="RNase III" evidence="2">
    <location>
        <begin position="113"/>
        <end position="265"/>
    </location>
</feature>
<reference evidence="4" key="2">
    <citation type="submission" date="2015-01" db="EMBL/GenBank/DDBJ databases">
        <title>Evolutionary Origins and Diversification of the Mycorrhizal Mutualists.</title>
        <authorList>
            <consortium name="DOE Joint Genome Institute"/>
            <consortium name="Mycorrhizal Genomics Consortium"/>
            <person name="Kohler A."/>
            <person name="Kuo A."/>
            <person name="Nagy L.G."/>
            <person name="Floudas D."/>
            <person name="Copeland A."/>
            <person name="Barry K.W."/>
            <person name="Cichocki N."/>
            <person name="Veneault-Fourrey C."/>
            <person name="LaButti K."/>
            <person name="Lindquist E.A."/>
            <person name="Lipzen A."/>
            <person name="Lundell T."/>
            <person name="Morin E."/>
            <person name="Murat C."/>
            <person name="Riley R."/>
            <person name="Ohm R."/>
            <person name="Sun H."/>
            <person name="Tunlid A."/>
            <person name="Henrissat B."/>
            <person name="Grigoriev I.V."/>
            <person name="Hibbett D.S."/>
            <person name="Martin F."/>
        </authorList>
    </citation>
    <scope>NUCLEOTIDE SEQUENCE [LARGE SCALE GENOMIC DNA]</scope>
    <source>
        <strain evidence="4">ATCC 200175</strain>
    </source>
</reference>
<sequence>MSRLSQAFNVTLRHSQCSLKGSVLAPPRTQPVRRRDIHIKTRARHDFREPFKVTTSQWRQTHSTTPTQAASPESVPENSTSSYTTGLGVTLSEDDTRFVSHLNSVFPSLEFPPELAKRLLTHGSHKAAIHGHNGRLGFIGRRVLESYFLLFVHEITQGRSHHDYDVLVSRALNTYLLGEHVAPRWSLGRALRWVPTVSQDTLRTVQLQKSDAELEDALTASPGILRSVGLYKVMGEAVQAVIGGVYHQFGGSVAHRLFHTRILPHILLPERSSGVPAEFHARALQICERMGGTEGDLSYDTKRLPTPTQSEAVEMTPKRRAAVAGL</sequence>
<evidence type="ECO:0000259" key="2">
    <source>
        <dbReference type="Pfam" id="PF14622"/>
    </source>
</evidence>
<dbReference type="InterPro" id="IPR040030">
    <property type="entry name" value="Ribosomal_mL57"/>
</dbReference>
<accession>A0A0C9U7D6</accession>
<dbReference type="GO" id="GO:0003735">
    <property type="term" value="F:structural constituent of ribosome"/>
    <property type="evidence" value="ECO:0007669"/>
    <property type="project" value="InterPro"/>
</dbReference>
<dbReference type="SUPFAM" id="SSF69065">
    <property type="entry name" value="RNase III domain-like"/>
    <property type="match status" value="1"/>
</dbReference>